<dbReference type="EMBL" id="BMAT01004223">
    <property type="protein sequence ID" value="GFR70560.1"/>
    <property type="molecule type" value="Genomic_DNA"/>
</dbReference>
<comment type="caution">
    <text evidence="2">The sequence shown here is derived from an EMBL/GenBank/DDBJ whole genome shotgun (WGS) entry which is preliminary data.</text>
</comment>
<feature type="region of interest" description="Disordered" evidence="1">
    <location>
        <begin position="144"/>
        <end position="180"/>
    </location>
</feature>
<evidence type="ECO:0000313" key="2">
    <source>
        <dbReference type="EMBL" id="GFR70560.1"/>
    </source>
</evidence>
<feature type="region of interest" description="Disordered" evidence="1">
    <location>
        <begin position="1"/>
        <end position="27"/>
    </location>
</feature>
<sequence length="228" mass="25538">MASNRLIVGHGDVEGEQQVQSNGLLNDPASRAQRLKARLYSYAPMVAKSNPGALQFRGVTRAQAKRVNSPLGPHIEPLPSLHKYQTVNRPDYIQKKNLESLELKRRAAAAEESTDGQMKKMKRAGSVEPLDVIPRAPDLPEELKEKQEEMAPRPMTPRDSLKSPKGRSHTSGPSVSATTRLQFPTTFEGIRDMHHIIKILREQPKVGFLYLSPAVPKVSVNYHYYNLK</sequence>
<dbReference type="AlphaFoldDB" id="A0AAV4FCC2"/>
<feature type="compositionally biased region" description="Polar residues" evidence="1">
    <location>
        <begin position="169"/>
        <end position="180"/>
    </location>
</feature>
<dbReference type="Proteomes" id="UP000762676">
    <property type="component" value="Unassembled WGS sequence"/>
</dbReference>
<reference evidence="2 3" key="1">
    <citation type="journal article" date="2021" name="Elife">
        <title>Chloroplast acquisition without the gene transfer in kleptoplastic sea slugs, Plakobranchus ocellatus.</title>
        <authorList>
            <person name="Maeda T."/>
            <person name="Takahashi S."/>
            <person name="Yoshida T."/>
            <person name="Shimamura S."/>
            <person name="Takaki Y."/>
            <person name="Nagai Y."/>
            <person name="Toyoda A."/>
            <person name="Suzuki Y."/>
            <person name="Arimoto A."/>
            <person name="Ishii H."/>
            <person name="Satoh N."/>
            <person name="Nishiyama T."/>
            <person name="Hasebe M."/>
            <person name="Maruyama T."/>
            <person name="Minagawa J."/>
            <person name="Obokata J."/>
            <person name="Shigenobu S."/>
        </authorList>
    </citation>
    <scope>NUCLEOTIDE SEQUENCE [LARGE SCALE GENOMIC DNA]</scope>
</reference>
<keyword evidence="3" id="KW-1185">Reference proteome</keyword>
<proteinExistence type="predicted"/>
<protein>
    <submittedName>
        <fullName evidence="2">Dynein heavy chain 6, axonemal</fullName>
    </submittedName>
</protein>
<evidence type="ECO:0000256" key="1">
    <source>
        <dbReference type="SAM" id="MobiDB-lite"/>
    </source>
</evidence>
<evidence type="ECO:0000313" key="3">
    <source>
        <dbReference type="Proteomes" id="UP000762676"/>
    </source>
</evidence>
<accession>A0AAV4FCC2</accession>
<gene>
    <name evidence="2" type="ORF">ElyMa_002075200</name>
</gene>
<name>A0AAV4FCC2_9GAST</name>
<organism evidence="2 3">
    <name type="scientific">Elysia marginata</name>
    <dbReference type="NCBI Taxonomy" id="1093978"/>
    <lineage>
        <taxon>Eukaryota</taxon>
        <taxon>Metazoa</taxon>
        <taxon>Spiralia</taxon>
        <taxon>Lophotrochozoa</taxon>
        <taxon>Mollusca</taxon>
        <taxon>Gastropoda</taxon>
        <taxon>Heterobranchia</taxon>
        <taxon>Euthyneura</taxon>
        <taxon>Panpulmonata</taxon>
        <taxon>Sacoglossa</taxon>
        <taxon>Placobranchoidea</taxon>
        <taxon>Plakobranchidae</taxon>
        <taxon>Elysia</taxon>
    </lineage>
</organism>